<dbReference type="EMBL" id="JANUCT010000022">
    <property type="protein sequence ID" value="MCS3904427.1"/>
    <property type="molecule type" value="Genomic_DNA"/>
</dbReference>
<dbReference type="RefSeq" id="WP_259057342.1">
    <property type="nucleotide sequence ID" value="NZ_JANUCT010000022.1"/>
</dbReference>
<reference evidence="1" key="1">
    <citation type="submission" date="2022-08" db="EMBL/GenBank/DDBJ databases">
        <title>Genomic Encyclopedia of Type Strains, Phase III (KMG-III): the genomes of soil and plant-associated and newly described type strains.</title>
        <authorList>
            <person name="Whitman W."/>
        </authorList>
    </citation>
    <scope>NUCLEOTIDE SEQUENCE</scope>
    <source>
        <strain evidence="1">HMT 1</strain>
    </source>
</reference>
<comment type="caution">
    <text evidence="1">The sequence shown here is derived from an EMBL/GenBank/DDBJ whole genome shotgun (WGS) entry which is preliminary data.</text>
</comment>
<sequence>MVLLRRHSPYRQRPLTAVPGYLVGLLLLLLLLQVGTGLYRQPPEARVEALPAVPAMSYLQVLSFGDPAFLSRLLVLWLQTHDYQQGVSLSYREIDYTRLAGWLAASLKLDPGHDYPLLLASRVYAMVDDADRQRVMLGFVAERFRERPVDRWRWLAHAVYVAKHRLKDEPLALEYARLLADETRPGEIAGWARQMQIFILADMGEVEAAKVLLGGLLESGEMTDSGEYRYLLQRLEDQAQE</sequence>
<evidence type="ECO:0000313" key="2">
    <source>
        <dbReference type="Proteomes" id="UP001204445"/>
    </source>
</evidence>
<organism evidence="1 2">
    <name type="scientific">Methylohalomonas lacus</name>
    <dbReference type="NCBI Taxonomy" id="398773"/>
    <lineage>
        <taxon>Bacteria</taxon>
        <taxon>Pseudomonadati</taxon>
        <taxon>Pseudomonadota</taxon>
        <taxon>Gammaproteobacteria</taxon>
        <taxon>Methylohalomonadales</taxon>
        <taxon>Methylohalomonadaceae</taxon>
        <taxon>Methylohalomonas</taxon>
    </lineage>
</organism>
<accession>A0AAE3HP58</accession>
<dbReference type="AlphaFoldDB" id="A0AAE3HP58"/>
<protein>
    <submittedName>
        <fullName evidence="1">Uncharacterized protein</fullName>
    </submittedName>
</protein>
<evidence type="ECO:0000313" key="1">
    <source>
        <dbReference type="EMBL" id="MCS3904427.1"/>
    </source>
</evidence>
<proteinExistence type="predicted"/>
<keyword evidence="2" id="KW-1185">Reference proteome</keyword>
<name>A0AAE3HP58_9GAMM</name>
<dbReference type="Proteomes" id="UP001204445">
    <property type="component" value="Unassembled WGS sequence"/>
</dbReference>
<gene>
    <name evidence="1" type="ORF">J2T55_002463</name>
</gene>